<sequence>MFPNAAYVTLLTQNSYLAGALVLHHGLKTVQSKYPLVVLVTPQLSQEARDVLVKQGIQMREILSLQPREGVHNLSEADARFKDTWTKLRAFELAEFERVVLLDSDMIVKGNMDDLMDLALGTDEIGAVHACACNPRKFPHYPADWVPENCAFTAVTSPMAPPPTPCDTPRPYGLLNSGLVVLNPSVELAKEVYDFLQTDERVSKYRFPDQDLLADVFKGRWKALPWYYNALRTLRNIHLSLWDDDIARCVHYILPEKPWETRESKDFAVVNSWWWDQYNEVAEQLQVEDAEGWQLVSAAVAAG</sequence>
<dbReference type="Gene3D" id="3.90.550.10">
    <property type="entry name" value="Spore Coat Polysaccharide Biosynthesis Protein SpsA, Chain A"/>
    <property type="match status" value="1"/>
</dbReference>
<dbReference type="PANTHER" id="PTHR11183">
    <property type="entry name" value="GLYCOGENIN SUBFAMILY MEMBER"/>
    <property type="match status" value="1"/>
</dbReference>
<dbReference type="AlphaFoldDB" id="A0AAD7BUR3"/>
<keyword evidence="2" id="KW-1185">Reference proteome</keyword>
<dbReference type="SUPFAM" id="SSF53448">
    <property type="entry name" value="Nucleotide-diphospho-sugar transferases"/>
    <property type="match status" value="1"/>
</dbReference>
<dbReference type="Pfam" id="PF01501">
    <property type="entry name" value="Glyco_transf_8"/>
    <property type="match status" value="1"/>
</dbReference>
<name>A0AAD7BUR3_9AGAR</name>
<dbReference type="GO" id="GO:0016757">
    <property type="term" value="F:glycosyltransferase activity"/>
    <property type="evidence" value="ECO:0007669"/>
    <property type="project" value="InterPro"/>
</dbReference>
<dbReference type="InterPro" id="IPR002495">
    <property type="entry name" value="Glyco_trans_8"/>
</dbReference>
<dbReference type="InterPro" id="IPR029044">
    <property type="entry name" value="Nucleotide-diphossugar_trans"/>
</dbReference>
<dbReference type="EMBL" id="JARKIF010000009">
    <property type="protein sequence ID" value="KAJ7631088.1"/>
    <property type="molecule type" value="Genomic_DNA"/>
</dbReference>
<evidence type="ECO:0000313" key="2">
    <source>
        <dbReference type="Proteomes" id="UP001221142"/>
    </source>
</evidence>
<proteinExistence type="predicted"/>
<gene>
    <name evidence="1" type="ORF">FB45DRAFT_1003889</name>
</gene>
<organism evidence="1 2">
    <name type="scientific">Roridomyces roridus</name>
    <dbReference type="NCBI Taxonomy" id="1738132"/>
    <lineage>
        <taxon>Eukaryota</taxon>
        <taxon>Fungi</taxon>
        <taxon>Dikarya</taxon>
        <taxon>Basidiomycota</taxon>
        <taxon>Agaricomycotina</taxon>
        <taxon>Agaricomycetes</taxon>
        <taxon>Agaricomycetidae</taxon>
        <taxon>Agaricales</taxon>
        <taxon>Marasmiineae</taxon>
        <taxon>Mycenaceae</taxon>
        <taxon>Roridomyces</taxon>
    </lineage>
</organism>
<reference evidence="1" key="1">
    <citation type="submission" date="2023-03" db="EMBL/GenBank/DDBJ databases">
        <title>Massive genome expansion in bonnet fungi (Mycena s.s.) driven by repeated elements and novel gene families across ecological guilds.</title>
        <authorList>
            <consortium name="Lawrence Berkeley National Laboratory"/>
            <person name="Harder C.B."/>
            <person name="Miyauchi S."/>
            <person name="Viragh M."/>
            <person name="Kuo A."/>
            <person name="Thoen E."/>
            <person name="Andreopoulos B."/>
            <person name="Lu D."/>
            <person name="Skrede I."/>
            <person name="Drula E."/>
            <person name="Henrissat B."/>
            <person name="Morin E."/>
            <person name="Kohler A."/>
            <person name="Barry K."/>
            <person name="LaButti K."/>
            <person name="Morin E."/>
            <person name="Salamov A."/>
            <person name="Lipzen A."/>
            <person name="Mereny Z."/>
            <person name="Hegedus B."/>
            <person name="Baldrian P."/>
            <person name="Stursova M."/>
            <person name="Weitz H."/>
            <person name="Taylor A."/>
            <person name="Grigoriev I.V."/>
            <person name="Nagy L.G."/>
            <person name="Martin F."/>
            <person name="Kauserud H."/>
        </authorList>
    </citation>
    <scope>NUCLEOTIDE SEQUENCE</scope>
    <source>
        <strain evidence="1">9284</strain>
    </source>
</reference>
<accession>A0AAD7BUR3</accession>
<keyword evidence="1" id="KW-0808">Transferase</keyword>
<protein>
    <submittedName>
        <fullName evidence="1">Nucleotide-diphospho-sugar transferase</fullName>
    </submittedName>
</protein>
<dbReference type="InterPro" id="IPR050587">
    <property type="entry name" value="GNT1/Glycosyltrans_8"/>
</dbReference>
<dbReference type="Proteomes" id="UP001221142">
    <property type="component" value="Unassembled WGS sequence"/>
</dbReference>
<dbReference type="CDD" id="cd02537">
    <property type="entry name" value="GT8_Glycogenin"/>
    <property type="match status" value="1"/>
</dbReference>
<evidence type="ECO:0000313" key="1">
    <source>
        <dbReference type="EMBL" id="KAJ7631088.1"/>
    </source>
</evidence>
<comment type="caution">
    <text evidence="1">The sequence shown here is derived from an EMBL/GenBank/DDBJ whole genome shotgun (WGS) entry which is preliminary data.</text>
</comment>